<protein>
    <recommendedName>
        <fullName evidence="1">Bro-N domain-containing protein</fullName>
    </recommendedName>
</protein>
<dbReference type="EMBL" id="PVWJ01000110">
    <property type="protein sequence ID" value="PSB01392.1"/>
    <property type="molecule type" value="Genomic_DNA"/>
</dbReference>
<evidence type="ECO:0000259" key="1">
    <source>
        <dbReference type="Pfam" id="PF02498"/>
    </source>
</evidence>
<organism evidence="2 3">
    <name type="scientific">Merismopedia glauca CCAP 1448/3</name>
    <dbReference type="NCBI Taxonomy" id="1296344"/>
    <lineage>
        <taxon>Bacteria</taxon>
        <taxon>Bacillati</taxon>
        <taxon>Cyanobacteriota</taxon>
        <taxon>Cyanophyceae</taxon>
        <taxon>Synechococcales</taxon>
        <taxon>Merismopediaceae</taxon>
        <taxon>Merismopedia</taxon>
    </lineage>
</organism>
<dbReference type="OrthoDB" id="1078540at2"/>
<reference evidence="2 3" key="2">
    <citation type="submission" date="2018-03" db="EMBL/GenBank/DDBJ databases">
        <title>The ancient ancestry and fast evolution of plastids.</title>
        <authorList>
            <person name="Moore K.R."/>
            <person name="Magnabosco C."/>
            <person name="Momper L."/>
            <person name="Gold D.A."/>
            <person name="Bosak T."/>
            <person name="Fournier G.P."/>
        </authorList>
    </citation>
    <scope>NUCLEOTIDE SEQUENCE [LARGE SCALE GENOMIC DNA]</scope>
    <source>
        <strain evidence="2 3">CCAP 1448/3</strain>
    </source>
</reference>
<keyword evidence="3" id="KW-1185">Reference proteome</keyword>
<reference evidence="2 3" key="1">
    <citation type="submission" date="2018-02" db="EMBL/GenBank/DDBJ databases">
        <authorList>
            <person name="Cohen D.B."/>
            <person name="Kent A.D."/>
        </authorList>
    </citation>
    <scope>NUCLEOTIDE SEQUENCE [LARGE SCALE GENOMIC DNA]</scope>
    <source>
        <strain evidence="2 3">CCAP 1448/3</strain>
    </source>
</reference>
<name>A0A2T1BZH2_9CYAN</name>
<evidence type="ECO:0000313" key="3">
    <source>
        <dbReference type="Proteomes" id="UP000238762"/>
    </source>
</evidence>
<accession>A0A2T1BZH2</accession>
<sequence length="64" mass="7111">MSNLSIFQFDSLEIRFVEIEGITYAVGVDVARALGYKDPNAAIRDKVNPEYTCMGKLPMLSSKP</sequence>
<dbReference type="Pfam" id="PF02498">
    <property type="entry name" value="Bro-N"/>
    <property type="match status" value="1"/>
</dbReference>
<dbReference type="Proteomes" id="UP000238762">
    <property type="component" value="Unassembled WGS sequence"/>
</dbReference>
<comment type="caution">
    <text evidence="2">The sequence shown here is derived from an EMBL/GenBank/DDBJ whole genome shotgun (WGS) entry which is preliminary data.</text>
</comment>
<dbReference type="RefSeq" id="WP_106290140.1">
    <property type="nucleotide sequence ID" value="NZ_CAWNTC010000141.1"/>
</dbReference>
<dbReference type="AlphaFoldDB" id="A0A2T1BZH2"/>
<dbReference type="InterPro" id="IPR003497">
    <property type="entry name" value="BRO_N_domain"/>
</dbReference>
<proteinExistence type="predicted"/>
<evidence type="ECO:0000313" key="2">
    <source>
        <dbReference type="EMBL" id="PSB01392.1"/>
    </source>
</evidence>
<feature type="domain" description="Bro-N" evidence="1">
    <location>
        <begin position="13"/>
        <end position="54"/>
    </location>
</feature>
<gene>
    <name evidence="2" type="ORF">C7B64_18560</name>
</gene>